<evidence type="ECO:0000313" key="3">
    <source>
        <dbReference type="Proteomes" id="UP000594688"/>
    </source>
</evidence>
<dbReference type="KEGG" id="nli:G3M70_03655"/>
<name>A0A7T0BU72_9BACT</name>
<gene>
    <name evidence="2" type="ORF">G3M70_03655</name>
</gene>
<proteinExistence type="predicted"/>
<dbReference type="SUPFAM" id="SSF54909">
    <property type="entry name" value="Dimeric alpha+beta barrel"/>
    <property type="match status" value="1"/>
</dbReference>
<evidence type="ECO:0000313" key="2">
    <source>
        <dbReference type="EMBL" id="QPJ61031.1"/>
    </source>
</evidence>
<dbReference type="AlphaFoldDB" id="A0A7T0BU72"/>
<accession>A0A7T0BU72</accession>
<organism evidence="2 3">
    <name type="scientific">Candidatus Nitronauta litoralis</name>
    <dbReference type="NCBI Taxonomy" id="2705533"/>
    <lineage>
        <taxon>Bacteria</taxon>
        <taxon>Pseudomonadati</taxon>
        <taxon>Nitrospinota/Tectimicrobiota group</taxon>
        <taxon>Nitrospinota</taxon>
        <taxon>Nitrospinia</taxon>
        <taxon>Nitrospinales</taxon>
        <taxon>Nitrospinaceae</taxon>
        <taxon>Candidatus Nitronauta</taxon>
    </lineage>
</organism>
<reference evidence="2 3" key="1">
    <citation type="submission" date="2020-02" db="EMBL/GenBank/DDBJ databases">
        <title>Genomic and physiological characterization of two novel Nitrospinaceae genera.</title>
        <authorList>
            <person name="Mueller A.J."/>
            <person name="Jung M.-Y."/>
            <person name="Strachan C.R."/>
            <person name="Herbold C.W."/>
            <person name="Kirkegaard R.H."/>
            <person name="Daims H."/>
        </authorList>
    </citation>
    <scope>NUCLEOTIDE SEQUENCE [LARGE SCALE GENOMIC DNA]</scope>
    <source>
        <strain evidence="2">EB</strain>
    </source>
</reference>
<dbReference type="InterPro" id="IPR048327">
    <property type="entry name" value="Dyp_perox_N"/>
</dbReference>
<feature type="domain" description="Dyp-type peroxidase N-terminal" evidence="1">
    <location>
        <begin position="45"/>
        <end position="127"/>
    </location>
</feature>
<dbReference type="EMBL" id="CP048685">
    <property type="protein sequence ID" value="QPJ61031.1"/>
    <property type="molecule type" value="Genomic_DNA"/>
</dbReference>
<dbReference type="InterPro" id="IPR011008">
    <property type="entry name" value="Dimeric_a/b-barrel"/>
</dbReference>
<evidence type="ECO:0000259" key="1">
    <source>
        <dbReference type="Pfam" id="PF04261"/>
    </source>
</evidence>
<dbReference type="Pfam" id="PF04261">
    <property type="entry name" value="Dyp_perox_N"/>
    <property type="match status" value="1"/>
</dbReference>
<protein>
    <recommendedName>
        <fullName evidence="1">Dyp-type peroxidase N-terminal domain-containing protein</fullName>
    </recommendedName>
</protein>
<dbReference type="Proteomes" id="UP000594688">
    <property type="component" value="Chromosome"/>
</dbReference>
<sequence length="283" mass="32653">MARPQSGIVPPPLYHNRIQVFEILDLPMTSMTVGQFSVMIPGLGHQLAQSNSPEEMRVTVGFGFMFWTLAWHGMTPRLFKPFETLESGDNEIIEVEGDLLVHYTSSSQKLIEELIQKVENNLKGLVDLVVDHELHWDKQLDADQKIPGDIWVSNDEAEFSKGTFMLHLEMEHHHKFSKPLVHSLYSLLEAREMSDRVMIRVMDINEDEKKGTYLQLFHQNSDKLDAFLEDWLEQDQPHVLGIGEGEISVRAIRFFVPSLDVLTGLRQGGIRMNRFSQTRQWKE</sequence>